<evidence type="ECO:0000313" key="2">
    <source>
        <dbReference type="EMBL" id="AMM42254.1"/>
    </source>
</evidence>
<reference evidence="2 3" key="1">
    <citation type="submission" date="2015-10" db="EMBL/GenBank/DDBJ databases">
        <title>Candidatus Desulfofervidus auxilii, a hydrogenotrophic sulfate-reducing bacterium involved in the thermophilic anaerobic oxidation of methane.</title>
        <authorList>
            <person name="Krukenberg V."/>
            <person name="Richter M."/>
            <person name="Wegener G."/>
        </authorList>
    </citation>
    <scope>NUCLEOTIDE SEQUENCE [LARGE SCALE GENOMIC DNA]</scope>
    <source>
        <strain evidence="2 3">HS1</strain>
    </source>
</reference>
<dbReference type="Proteomes" id="UP000070560">
    <property type="component" value="Chromosome"/>
</dbReference>
<dbReference type="InterPro" id="IPR041519">
    <property type="entry name" value="HEPN_RiboL-PSP"/>
</dbReference>
<dbReference type="KEGG" id="daw:HS1_002472"/>
<name>A0A7U4THW9_DESA2</name>
<gene>
    <name evidence="2" type="ORF">HS1_002472</name>
</gene>
<dbReference type="EMBL" id="CP013015">
    <property type="protein sequence ID" value="AMM42254.1"/>
    <property type="molecule type" value="Genomic_DNA"/>
</dbReference>
<feature type="domain" description="RiboL-PSP-HEPN" evidence="1">
    <location>
        <begin position="66"/>
        <end position="187"/>
    </location>
</feature>
<organism evidence="2 3">
    <name type="scientific">Desulfofervidus auxilii</name>
    <dbReference type="NCBI Taxonomy" id="1621989"/>
    <lineage>
        <taxon>Bacteria</taxon>
        <taxon>Pseudomonadati</taxon>
        <taxon>Thermodesulfobacteriota</taxon>
        <taxon>Candidatus Desulfofervidia</taxon>
        <taxon>Candidatus Desulfofervidales</taxon>
        <taxon>Candidatus Desulfofervidaceae</taxon>
        <taxon>Candidatus Desulfofervidus</taxon>
    </lineage>
</organism>
<keyword evidence="3" id="KW-1185">Reference proteome</keyword>
<accession>A0A7U4THW9</accession>
<evidence type="ECO:0000313" key="3">
    <source>
        <dbReference type="Proteomes" id="UP000070560"/>
    </source>
</evidence>
<dbReference type="AlphaFoldDB" id="A0A7U4THW9"/>
<dbReference type="Pfam" id="PF18735">
    <property type="entry name" value="HEPN_RiboL-PSP"/>
    <property type="match status" value="1"/>
</dbReference>
<evidence type="ECO:0000259" key="1">
    <source>
        <dbReference type="Pfam" id="PF18735"/>
    </source>
</evidence>
<proteinExistence type="predicted"/>
<dbReference type="RefSeq" id="WP_066066139.1">
    <property type="nucleotide sequence ID" value="NZ_CP013015.1"/>
</dbReference>
<sequence length="230" mass="27286">MNYKAIDKFNELEKGILEIIRAADIFTIELVQLRRGTDFAKNLIKDLLTKGKISSFVIFRDSYSQKEIEDLKREPRLRSIACQIVLASYTALEVYLVNKFKEYLSFRMKNCPQGIKEAILKMIRFRDLKEIKKNYTDFIGIHIDKFEPGHFPVDYKSNFKANTWWEGLLQIAKARNEIAHRGISETTQLILLPDSWECFDLCRRWVNLFNGNFDRYIYKNELTDYVKRCL</sequence>
<protein>
    <recommendedName>
        <fullName evidence="1">RiboL-PSP-HEPN domain-containing protein</fullName>
    </recommendedName>
</protein>